<evidence type="ECO:0000313" key="6">
    <source>
        <dbReference type="Proteomes" id="UP000321490"/>
    </source>
</evidence>
<evidence type="ECO:0000259" key="4">
    <source>
        <dbReference type="Pfam" id="PF00171"/>
    </source>
</evidence>
<dbReference type="InterPro" id="IPR016163">
    <property type="entry name" value="Ald_DH_C"/>
</dbReference>
<evidence type="ECO:0000313" key="5">
    <source>
        <dbReference type="EMBL" id="TWH72530.1"/>
    </source>
</evidence>
<accession>A0A562INS4</accession>
<dbReference type="FunFam" id="3.40.309.10:FF:000009">
    <property type="entry name" value="Aldehyde dehydrogenase A"/>
    <property type="match status" value="1"/>
</dbReference>
<organism evidence="5 6">
    <name type="scientific">Modestobacter roseus</name>
    <dbReference type="NCBI Taxonomy" id="1181884"/>
    <lineage>
        <taxon>Bacteria</taxon>
        <taxon>Bacillati</taxon>
        <taxon>Actinomycetota</taxon>
        <taxon>Actinomycetes</taxon>
        <taxon>Geodermatophilales</taxon>
        <taxon>Geodermatophilaceae</taxon>
        <taxon>Modestobacter</taxon>
    </lineage>
</organism>
<sequence length="492" mass="52908">MTTATPAPTRYDGFDRMPIAGTWRAGRAGKTATDTDPYTGETLTEIPLANAEDLDEAYAKAKEAQRDWAARLPGERADVMRRAARIMEARKDEIVDWHIRESGAAAPAAEFEYSITLRDFHEASSYPYRVEGRILPADIEGKESRVYRRPVGVVAVISPWNVPMHLSNRSVAPALAVGNAVVLKPAGDTPVTGGLLLAKIYEEAGLPDGVLSVLIGAGRDIGDAIVEHPVPRVVSFTGSTPVGKGIAQKAGLKKLSLELGGNGPLVVLDDADLEYAVNAAAWGKFFHQGQVCMITNRIVVDASVHDEFVERFVAKVRGLKAGDPRDDDTIIGPIINSKQLEGIQQMLAEARSDGAEQVLGGDPTGPIGSVLPPHVLLGSNEVATARQEVFGPVATIIKARDEADALRIANDTEYGLSSAVFTEDVLRGVNFALQVEAGMTHVNDSPLNDENNTAFGGEKESGLGRFGGEWAIEEFTTDHWVSVQHTKRQFPF</sequence>
<dbReference type="InterPro" id="IPR016161">
    <property type="entry name" value="Ald_DH/histidinol_DH"/>
</dbReference>
<dbReference type="InterPro" id="IPR015590">
    <property type="entry name" value="Aldehyde_DH_dom"/>
</dbReference>
<evidence type="ECO:0000256" key="3">
    <source>
        <dbReference type="ARBA" id="ARBA00023027"/>
    </source>
</evidence>
<dbReference type="Pfam" id="PF00171">
    <property type="entry name" value="Aldedh"/>
    <property type="match status" value="1"/>
</dbReference>
<dbReference type="PANTHER" id="PTHR42986">
    <property type="entry name" value="BENZALDEHYDE DEHYDROGENASE YFMT"/>
    <property type="match status" value="1"/>
</dbReference>
<keyword evidence="2" id="KW-0560">Oxidoreductase</keyword>
<dbReference type="EMBL" id="VLKF01000001">
    <property type="protein sequence ID" value="TWH72530.1"/>
    <property type="molecule type" value="Genomic_DNA"/>
</dbReference>
<dbReference type="AlphaFoldDB" id="A0A562INS4"/>
<evidence type="ECO:0000256" key="1">
    <source>
        <dbReference type="ARBA" id="ARBA00009986"/>
    </source>
</evidence>
<reference evidence="5 6" key="1">
    <citation type="submission" date="2019-07" db="EMBL/GenBank/DDBJ databases">
        <title>R&amp;d 2014.</title>
        <authorList>
            <person name="Klenk H.-P."/>
        </authorList>
    </citation>
    <scope>NUCLEOTIDE SEQUENCE [LARGE SCALE GENOMIC DNA]</scope>
    <source>
        <strain evidence="5 6">DSM 45764</strain>
    </source>
</reference>
<dbReference type="GO" id="GO:0016620">
    <property type="term" value="F:oxidoreductase activity, acting on the aldehyde or oxo group of donors, NAD or NADP as acceptor"/>
    <property type="evidence" value="ECO:0007669"/>
    <property type="project" value="InterPro"/>
</dbReference>
<proteinExistence type="inferred from homology"/>
<protein>
    <submittedName>
        <fullName evidence="5">Aldehyde dehydrogenase (NAD+)</fullName>
    </submittedName>
</protein>
<dbReference type="SUPFAM" id="SSF53720">
    <property type="entry name" value="ALDH-like"/>
    <property type="match status" value="1"/>
</dbReference>
<dbReference type="Proteomes" id="UP000321490">
    <property type="component" value="Unassembled WGS sequence"/>
</dbReference>
<dbReference type="PANTHER" id="PTHR42986:SF1">
    <property type="entry name" value="BENZALDEHYDE DEHYDROGENASE YFMT"/>
    <property type="match status" value="1"/>
</dbReference>
<dbReference type="FunFam" id="3.40.605.10:FF:000007">
    <property type="entry name" value="NAD/NADP-dependent betaine aldehyde dehydrogenase"/>
    <property type="match status" value="1"/>
</dbReference>
<comment type="similarity">
    <text evidence="1">Belongs to the aldehyde dehydrogenase family.</text>
</comment>
<gene>
    <name evidence="5" type="ORF">JD78_01046</name>
</gene>
<name>A0A562INS4_9ACTN</name>
<keyword evidence="3" id="KW-0520">NAD</keyword>
<comment type="caution">
    <text evidence="5">The sequence shown here is derived from an EMBL/GenBank/DDBJ whole genome shotgun (WGS) entry which is preliminary data.</text>
</comment>
<dbReference type="InterPro" id="IPR016162">
    <property type="entry name" value="Ald_DH_N"/>
</dbReference>
<keyword evidence="6" id="KW-1185">Reference proteome</keyword>
<dbReference type="OrthoDB" id="6882680at2"/>
<dbReference type="Gene3D" id="3.40.309.10">
    <property type="entry name" value="Aldehyde Dehydrogenase, Chain A, domain 2"/>
    <property type="match status" value="1"/>
</dbReference>
<dbReference type="Gene3D" id="3.40.605.10">
    <property type="entry name" value="Aldehyde Dehydrogenase, Chain A, domain 1"/>
    <property type="match status" value="1"/>
</dbReference>
<dbReference type="RefSeq" id="WP_153360757.1">
    <property type="nucleotide sequence ID" value="NZ_ML762496.1"/>
</dbReference>
<evidence type="ECO:0000256" key="2">
    <source>
        <dbReference type="ARBA" id="ARBA00023002"/>
    </source>
</evidence>
<feature type="domain" description="Aldehyde dehydrogenase" evidence="4">
    <location>
        <begin position="23"/>
        <end position="481"/>
    </location>
</feature>